<reference evidence="9" key="1">
    <citation type="journal article" date="2019" name="Int. J. Syst. Evol. Microbiol.">
        <title>The Global Catalogue of Microorganisms (GCM) 10K type strain sequencing project: providing services to taxonomists for standard genome sequencing and annotation.</title>
        <authorList>
            <consortium name="The Broad Institute Genomics Platform"/>
            <consortium name="The Broad Institute Genome Sequencing Center for Infectious Disease"/>
            <person name="Wu L."/>
            <person name="Ma J."/>
        </authorList>
    </citation>
    <scope>NUCLEOTIDE SEQUENCE [LARGE SCALE GENOMIC DNA]</scope>
    <source>
        <strain evidence="9">JCM 30846</strain>
    </source>
</reference>
<dbReference type="SUPFAM" id="SSF55874">
    <property type="entry name" value="ATPase domain of HSP90 chaperone/DNA topoisomerase II/histidine kinase"/>
    <property type="match status" value="1"/>
</dbReference>
<evidence type="ECO:0000256" key="5">
    <source>
        <dbReference type="ARBA" id="ARBA00022777"/>
    </source>
</evidence>
<feature type="region of interest" description="Disordered" evidence="6">
    <location>
        <begin position="400"/>
        <end position="655"/>
    </location>
</feature>
<gene>
    <name evidence="8" type="ORF">GCM10023082_18040</name>
</gene>
<dbReference type="InterPro" id="IPR050428">
    <property type="entry name" value="TCS_sensor_his_kinase"/>
</dbReference>
<evidence type="ECO:0000256" key="3">
    <source>
        <dbReference type="ARBA" id="ARBA00022553"/>
    </source>
</evidence>
<evidence type="ECO:0000256" key="1">
    <source>
        <dbReference type="ARBA" id="ARBA00000085"/>
    </source>
</evidence>
<dbReference type="EMBL" id="BAABEP010000008">
    <property type="protein sequence ID" value="GAA3720915.1"/>
    <property type="molecule type" value="Genomic_DNA"/>
</dbReference>
<organism evidence="8 9">
    <name type="scientific">Streptomyces tremellae</name>
    <dbReference type="NCBI Taxonomy" id="1124239"/>
    <lineage>
        <taxon>Bacteria</taxon>
        <taxon>Bacillati</taxon>
        <taxon>Actinomycetota</taxon>
        <taxon>Actinomycetes</taxon>
        <taxon>Kitasatosporales</taxon>
        <taxon>Streptomycetaceae</taxon>
        <taxon>Streptomyces</taxon>
    </lineage>
</organism>
<accession>A0ABP7ERN3</accession>
<feature type="compositionally biased region" description="Low complexity" evidence="6">
    <location>
        <begin position="605"/>
        <end position="616"/>
    </location>
</feature>
<feature type="compositionally biased region" description="Basic and acidic residues" evidence="6">
    <location>
        <begin position="518"/>
        <end position="530"/>
    </location>
</feature>
<keyword evidence="9" id="KW-1185">Reference proteome</keyword>
<dbReference type="EC" id="2.7.13.3" evidence="2"/>
<comment type="catalytic activity">
    <reaction evidence="1">
        <text>ATP + protein L-histidine = ADP + protein N-phospho-L-histidine.</text>
        <dbReference type="EC" id="2.7.13.3"/>
    </reaction>
</comment>
<dbReference type="Proteomes" id="UP001499884">
    <property type="component" value="Unassembled WGS sequence"/>
</dbReference>
<evidence type="ECO:0000256" key="6">
    <source>
        <dbReference type="SAM" id="MobiDB-lite"/>
    </source>
</evidence>
<evidence type="ECO:0000256" key="4">
    <source>
        <dbReference type="ARBA" id="ARBA00022679"/>
    </source>
</evidence>
<evidence type="ECO:0000313" key="9">
    <source>
        <dbReference type="Proteomes" id="UP001499884"/>
    </source>
</evidence>
<feature type="compositionally biased region" description="Basic and acidic residues" evidence="6">
    <location>
        <begin position="409"/>
        <end position="428"/>
    </location>
</feature>
<name>A0ABP7ERN3_9ACTN</name>
<evidence type="ECO:0000313" key="8">
    <source>
        <dbReference type="EMBL" id="GAA3720915.1"/>
    </source>
</evidence>
<keyword evidence="4" id="KW-0808">Transferase</keyword>
<sequence>MTRARTPVSATTARRTRPWPVVLVLAFLALTGGGFAMERAVGVGAVAAYGVAGAVLLGWLESFRRAQHDLTYALIKLRGEVKERDAELARRDAQWHGYVNTQAERIREEAQFTLERRLPAALARTAVPPALHADGADGAAETARPPGPGGDGGEGISVWFDRMLAEVSRSIDEREESQRLSLVELANRIQTSAHRIQAKATGIADRYPGDTDLLETTMQVDHAATQQARHAQSLKVLCDEWPGQQWQEPLALVDVVRAASGRIMSYRRVEVTGDPDVGIAAIVVEPLIHLIAELLANATEYSPPRTAVPVAVRPVQRGAVIEVDDGGLGLDDYRLAEAREIVSGRRLLGVGDVGEIPQTGFAVIGRFARRHGFGVDLGPSPYGGIRAVVLVPLEMLEKLDPPGTAKRRPAADEERPAQRAPGRERSDGLTDADVSPADPRFVHNPLVPQPPRKPRRPELPAQEPTLPRREAPGTAGQGRQHAGREPGPAAQDTAAPAREQGPGPQDRAGTGRTAGGRDPYDRSAQERTLDDISAQDPITHDRTARDRDDAPGRPPAHGRPAAQHPAAPEPLVPEPRQRAGSGAHDSAPEGPRRLPRRRSARGESRPMPNGPSSTTPPGTPEEAGEWMSAFFEGCTAQEPPHPRPAGDDGTPPHAS</sequence>
<keyword evidence="5" id="KW-0418">Kinase</keyword>
<keyword evidence="3" id="KW-0597">Phosphoprotein</keyword>
<keyword evidence="7" id="KW-0812">Transmembrane</keyword>
<feature type="region of interest" description="Disordered" evidence="6">
    <location>
        <begin position="132"/>
        <end position="153"/>
    </location>
</feature>
<comment type="caution">
    <text evidence="8">The sequence shown here is derived from an EMBL/GenBank/DDBJ whole genome shotgun (WGS) entry which is preliminary data.</text>
</comment>
<dbReference type="PANTHER" id="PTHR45436:SF5">
    <property type="entry name" value="SENSOR HISTIDINE KINASE TRCS"/>
    <property type="match status" value="1"/>
</dbReference>
<feature type="transmembrane region" description="Helical" evidence="7">
    <location>
        <begin position="21"/>
        <end position="37"/>
    </location>
</feature>
<dbReference type="PANTHER" id="PTHR45436">
    <property type="entry name" value="SENSOR HISTIDINE KINASE YKOH"/>
    <property type="match status" value="1"/>
</dbReference>
<dbReference type="InterPro" id="IPR036890">
    <property type="entry name" value="HATPase_C_sf"/>
</dbReference>
<dbReference type="Gene3D" id="3.30.565.10">
    <property type="entry name" value="Histidine kinase-like ATPase, C-terminal domain"/>
    <property type="match status" value="1"/>
</dbReference>
<evidence type="ECO:0000256" key="2">
    <source>
        <dbReference type="ARBA" id="ARBA00012438"/>
    </source>
</evidence>
<protein>
    <recommendedName>
        <fullName evidence="2">histidine kinase</fullName>
        <ecNumber evidence="2">2.7.13.3</ecNumber>
    </recommendedName>
</protein>
<feature type="compositionally biased region" description="Basic and acidic residues" evidence="6">
    <location>
        <begin position="538"/>
        <end position="551"/>
    </location>
</feature>
<proteinExistence type="predicted"/>
<keyword evidence="7" id="KW-1133">Transmembrane helix</keyword>
<keyword evidence="7" id="KW-0472">Membrane</keyword>
<evidence type="ECO:0000256" key="7">
    <source>
        <dbReference type="SAM" id="Phobius"/>
    </source>
</evidence>